<feature type="compositionally biased region" description="Basic and acidic residues" evidence="1">
    <location>
        <begin position="345"/>
        <end position="361"/>
    </location>
</feature>
<dbReference type="OrthoDB" id="1939300at2759"/>
<feature type="region of interest" description="Disordered" evidence="1">
    <location>
        <begin position="387"/>
        <end position="491"/>
    </location>
</feature>
<gene>
    <name evidence="3" type="ORF">KFK09_022832</name>
</gene>
<evidence type="ECO:0000256" key="1">
    <source>
        <dbReference type="SAM" id="MobiDB-lite"/>
    </source>
</evidence>
<sequence length="491" mass="54300">MDPSVLEEDFPPLAHPLIPRAAAAGGRSTRSWDRILSGPTSNACEFMISPLPTEEEIINFPSEDITEAVNEWDLALVGYSLGKRPYYEALLNSVKKIWNLKGSLKLISLSEGFFLFKFSNAEDYDLVWSRGAWFIFGKPFIFQKWNSHFSPTREELTSVPIWFKIHDLPLCCWMPVGISKIATKIGHPLAVNALTASKSRLTYARVCVQVDAKATFPETVPICVEGKLFNLKIQYEWRPAFCEFCGSLNHPSSKWSANPNPEINDIPNPPRGRSTSRRPRPHSLNSKGLLPIPNSSAKNFGMVDVTDNHKEINPDNTEHVMTHTSDCAPTVVTNQMDLPNSSDLLNKDKNISNKKGAEPSTEKINNTEKCPLTVNIVLIANLAGASNNIPNLNSPTSLTSSTSASIKHKSDGKKENGVTSANKFSVLQDENEEDSSSSLNNEGMEETIGYSGKNKKENLGNSNTKMTNSIENSSYRNTRGKGNRKGPNQKS</sequence>
<dbReference type="InterPro" id="IPR025558">
    <property type="entry name" value="DUF4283"/>
</dbReference>
<dbReference type="PANTHER" id="PTHR31286:SF180">
    <property type="entry name" value="OS10G0362600 PROTEIN"/>
    <property type="match status" value="1"/>
</dbReference>
<accession>A0A8T3AJV6</accession>
<name>A0A8T3AJV6_DENNO</name>
<evidence type="ECO:0000313" key="3">
    <source>
        <dbReference type="EMBL" id="KAI0496513.1"/>
    </source>
</evidence>
<evidence type="ECO:0000259" key="2">
    <source>
        <dbReference type="Pfam" id="PF14111"/>
    </source>
</evidence>
<evidence type="ECO:0000313" key="4">
    <source>
        <dbReference type="Proteomes" id="UP000829196"/>
    </source>
</evidence>
<comment type="caution">
    <text evidence="3">The sequence shown here is derived from an EMBL/GenBank/DDBJ whole genome shotgun (WGS) entry which is preliminary data.</text>
</comment>
<dbReference type="Proteomes" id="UP000829196">
    <property type="component" value="Unassembled WGS sequence"/>
</dbReference>
<proteinExistence type="predicted"/>
<feature type="domain" description="DUF4283" evidence="2">
    <location>
        <begin position="70"/>
        <end position="152"/>
    </location>
</feature>
<dbReference type="Pfam" id="PF14111">
    <property type="entry name" value="DUF4283"/>
    <property type="match status" value="1"/>
</dbReference>
<dbReference type="AlphaFoldDB" id="A0A8T3AJV6"/>
<reference evidence="3" key="1">
    <citation type="journal article" date="2022" name="Front. Genet.">
        <title>Chromosome-Scale Assembly of the Dendrobium nobile Genome Provides Insights Into the Molecular Mechanism of the Biosynthesis of the Medicinal Active Ingredient of Dendrobium.</title>
        <authorList>
            <person name="Xu Q."/>
            <person name="Niu S.-C."/>
            <person name="Li K.-L."/>
            <person name="Zheng P.-J."/>
            <person name="Zhang X.-J."/>
            <person name="Jia Y."/>
            <person name="Liu Y."/>
            <person name="Niu Y.-X."/>
            <person name="Yu L.-H."/>
            <person name="Chen D.-F."/>
            <person name="Zhang G.-Q."/>
        </authorList>
    </citation>
    <scope>NUCLEOTIDE SEQUENCE</scope>
    <source>
        <tissue evidence="3">Leaf</tissue>
    </source>
</reference>
<dbReference type="InterPro" id="IPR040256">
    <property type="entry name" value="At4g02000-like"/>
</dbReference>
<feature type="compositionally biased region" description="Polar residues" evidence="1">
    <location>
        <begin position="459"/>
        <end position="477"/>
    </location>
</feature>
<organism evidence="3 4">
    <name type="scientific">Dendrobium nobile</name>
    <name type="common">Orchid</name>
    <dbReference type="NCBI Taxonomy" id="94219"/>
    <lineage>
        <taxon>Eukaryota</taxon>
        <taxon>Viridiplantae</taxon>
        <taxon>Streptophyta</taxon>
        <taxon>Embryophyta</taxon>
        <taxon>Tracheophyta</taxon>
        <taxon>Spermatophyta</taxon>
        <taxon>Magnoliopsida</taxon>
        <taxon>Liliopsida</taxon>
        <taxon>Asparagales</taxon>
        <taxon>Orchidaceae</taxon>
        <taxon>Epidendroideae</taxon>
        <taxon>Malaxideae</taxon>
        <taxon>Dendrobiinae</taxon>
        <taxon>Dendrobium</taxon>
    </lineage>
</organism>
<dbReference type="EMBL" id="JAGYWB010000016">
    <property type="protein sequence ID" value="KAI0496513.1"/>
    <property type="molecule type" value="Genomic_DNA"/>
</dbReference>
<feature type="region of interest" description="Disordered" evidence="1">
    <location>
        <begin position="254"/>
        <end position="291"/>
    </location>
</feature>
<feature type="region of interest" description="Disordered" evidence="1">
    <location>
        <begin position="336"/>
        <end position="363"/>
    </location>
</feature>
<protein>
    <recommendedName>
        <fullName evidence="2">DUF4283 domain-containing protein</fullName>
    </recommendedName>
</protein>
<feature type="compositionally biased region" description="Low complexity" evidence="1">
    <location>
        <begin position="390"/>
        <end position="403"/>
    </location>
</feature>
<keyword evidence="4" id="KW-1185">Reference proteome</keyword>
<dbReference type="PANTHER" id="PTHR31286">
    <property type="entry name" value="GLYCINE-RICH CELL WALL STRUCTURAL PROTEIN 1.8-LIKE"/>
    <property type="match status" value="1"/>
</dbReference>